<dbReference type="OrthoDB" id="3828886at2"/>
<dbReference type="PROSITE" id="PS51257">
    <property type="entry name" value="PROKAR_LIPOPROTEIN"/>
    <property type="match status" value="1"/>
</dbReference>
<evidence type="ECO:0000313" key="1">
    <source>
        <dbReference type="EMBL" id="SFK14793.1"/>
    </source>
</evidence>
<accession>A0A1I3X5B5</accession>
<name>A0A1I3X5B5_9PSEU</name>
<keyword evidence="2" id="KW-1185">Reference proteome</keyword>
<gene>
    <name evidence="1" type="ORF">SAMN05421835_114166</name>
</gene>
<evidence type="ECO:0000313" key="2">
    <source>
        <dbReference type="Proteomes" id="UP000199025"/>
    </source>
</evidence>
<dbReference type="RefSeq" id="WP_091511159.1">
    <property type="nucleotide sequence ID" value="NZ_CBDRCA010000030.1"/>
</dbReference>
<dbReference type="Proteomes" id="UP000199025">
    <property type="component" value="Unassembled WGS sequence"/>
</dbReference>
<proteinExistence type="predicted"/>
<protein>
    <submittedName>
        <fullName evidence="1">Uncharacterized protein</fullName>
    </submittedName>
</protein>
<dbReference type="AlphaFoldDB" id="A0A1I3X5B5"/>
<sequence length="154" mass="15707">MRLLVLLILLLVTACGARLGGPQLKACPAIAVLTGMTIDVAPTVASRYDRLDVDVCWDGACHTYPVPLSPAPTPVAPSCTGTAPDDACAARMRETGGKVGFVAIPGLPAAPVQVTTAGNTITVTPSAVPPRDPDCGSGGTQAHLVLDERGLRAR</sequence>
<dbReference type="EMBL" id="FORP01000014">
    <property type="protein sequence ID" value="SFK14793.1"/>
    <property type="molecule type" value="Genomic_DNA"/>
</dbReference>
<reference evidence="1 2" key="1">
    <citation type="submission" date="2016-10" db="EMBL/GenBank/DDBJ databases">
        <authorList>
            <person name="de Groot N.N."/>
        </authorList>
    </citation>
    <scope>NUCLEOTIDE SEQUENCE [LARGE SCALE GENOMIC DNA]</scope>
    <source>
        <strain evidence="1 2">DSM 44468</strain>
    </source>
</reference>
<organism evidence="1 2">
    <name type="scientific">Amycolatopsis sacchari</name>
    <dbReference type="NCBI Taxonomy" id="115433"/>
    <lineage>
        <taxon>Bacteria</taxon>
        <taxon>Bacillati</taxon>
        <taxon>Actinomycetota</taxon>
        <taxon>Actinomycetes</taxon>
        <taxon>Pseudonocardiales</taxon>
        <taxon>Pseudonocardiaceae</taxon>
        <taxon>Amycolatopsis</taxon>
    </lineage>
</organism>